<dbReference type="PROSITE" id="PS51203">
    <property type="entry name" value="CS"/>
    <property type="match status" value="1"/>
</dbReference>
<gene>
    <name evidence="7" type="ORF">QE152_g34936</name>
</gene>
<dbReference type="GO" id="GO:0005634">
    <property type="term" value="C:nucleus"/>
    <property type="evidence" value="ECO:0007669"/>
    <property type="project" value="UniProtKB-SubCell"/>
</dbReference>
<feature type="domain" description="CS" evidence="6">
    <location>
        <begin position="264"/>
        <end position="351"/>
    </location>
</feature>
<comment type="subcellular location">
    <subcellularLocation>
        <location evidence="2">Cytoplasm</location>
    </subcellularLocation>
    <subcellularLocation>
        <location evidence="1">Nucleus</location>
    </subcellularLocation>
</comment>
<dbReference type="PANTHER" id="PTHR21664">
    <property type="entry name" value="CHRONIC MYELOGENOUS LEUKEMIA TUMOR ANTIGEN 66"/>
    <property type="match status" value="1"/>
</dbReference>
<dbReference type="InterPro" id="IPR008978">
    <property type="entry name" value="HSP20-like_chaperone"/>
</dbReference>
<evidence type="ECO:0000256" key="1">
    <source>
        <dbReference type="ARBA" id="ARBA00004123"/>
    </source>
</evidence>
<evidence type="ECO:0000256" key="5">
    <source>
        <dbReference type="ARBA" id="ARBA00023242"/>
    </source>
</evidence>
<evidence type="ECO:0000313" key="8">
    <source>
        <dbReference type="Proteomes" id="UP001458880"/>
    </source>
</evidence>
<evidence type="ECO:0000256" key="3">
    <source>
        <dbReference type="ARBA" id="ARBA00018915"/>
    </source>
</evidence>
<dbReference type="CDD" id="cd06467">
    <property type="entry name" value="p23_NUDC_like"/>
    <property type="match status" value="1"/>
</dbReference>
<comment type="caution">
    <text evidence="7">The sequence shown here is derived from an EMBL/GenBank/DDBJ whole genome shotgun (WGS) entry which is preliminary data.</text>
</comment>
<dbReference type="GO" id="GO:0005737">
    <property type="term" value="C:cytoplasm"/>
    <property type="evidence" value="ECO:0007669"/>
    <property type="project" value="UniProtKB-SubCell"/>
</dbReference>
<reference evidence="7 8" key="1">
    <citation type="journal article" date="2024" name="BMC Genomics">
        <title>De novo assembly and annotation of Popillia japonica's genome with initial clues to its potential as an invasive pest.</title>
        <authorList>
            <person name="Cucini C."/>
            <person name="Boschi S."/>
            <person name="Funari R."/>
            <person name="Cardaioli E."/>
            <person name="Iannotti N."/>
            <person name="Marturano G."/>
            <person name="Paoli F."/>
            <person name="Bruttini M."/>
            <person name="Carapelli A."/>
            <person name="Frati F."/>
            <person name="Nardi F."/>
        </authorList>
    </citation>
    <scope>NUCLEOTIDE SEQUENCE [LARGE SCALE GENOMIC DNA]</scope>
    <source>
        <strain evidence="7">DMR45628</strain>
    </source>
</reference>
<proteinExistence type="predicted"/>
<accession>A0AAW1ISM7</accession>
<keyword evidence="8" id="KW-1185">Reference proteome</keyword>
<evidence type="ECO:0000259" key="6">
    <source>
        <dbReference type="PROSITE" id="PS51203"/>
    </source>
</evidence>
<dbReference type="PANTHER" id="PTHR21664:SF1">
    <property type="entry name" value="NUDC DOMAIN-CONTAINING PROTEIN 1"/>
    <property type="match status" value="1"/>
</dbReference>
<dbReference type="AlphaFoldDB" id="A0AAW1ISM7"/>
<dbReference type="Gene3D" id="2.60.40.790">
    <property type="match status" value="1"/>
</dbReference>
<dbReference type="Pfam" id="PF04969">
    <property type="entry name" value="CS"/>
    <property type="match status" value="1"/>
</dbReference>
<sequence>MEIIELIPNRQFIDLEFNGYKLSLDEPPKWEKALDVEVAKVSLNSDQYSFLHAKIFGLHNHLTGEIIDGTELVYFVDKSSSIKKVYIEKNLELQVVHVLSIPLCTEETEFQYNTSLKFVSESLALFSNGAGSIYLVETGNRIYHCEWKHSAAFNIKDMIKSSFIIQDARFQKTDNKDEIHCLLHSIEPTINQQYRSILHWIQLERGDGNIWKIGTLQKRISNGTSFIDYAYLEPSCEALYIISDGSFTFDSDSDISMEVEISAEPKKKYYWSQTHDDITIKFKIPDQFSMDAMNIDTQPTNIHITYNNQTILAGKLFAKINNNLTNWSVEKNFLEVRLFKENEGFSWETLIPGDNSGEYLVHFHTAEEIHDKLADFCDTNEVMAPSGITFNSEQVEECDFEDDKYLSFQRLSRVTNEITHKVNINSHTLVLTLMQDPNLSPAVALRHDVDAYIWQPMITNNKFDLQHIGSLKAFGYVQASKQQRKFSACSPDLSYCIVCEAVQHLFIYRQQRRVDSGELRNRTSGRQVRHIAEQHVVKLPGSEILGIYAGDTKLFLLTTNSIYVVIL</sequence>
<dbReference type="Proteomes" id="UP001458880">
    <property type="component" value="Unassembled WGS sequence"/>
</dbReference>
<protein>
    <recommendedName>
        <fullName evidence="3">NudC domain-containing protein 1</fullName>
    </recommendedName>
</protein>
<keyword evidence="4" id="KW-0963">Cytoplasm</keyword>
<dbReference type="SUPFAM" id="SSF49764">
    <property type="entry name" value="HSP20-like chaperones"/>
    <property type="match status" value="1"/>
</dbReference>
<name>A0AAW1ISM7_POPJA</name>
<evidence type="ECO:0000313" key="7">
    <source>
        <dbReference type="EMBL" id="KAK9692762.1"/>
    </source>
</evidence>
<dbReference type="EMBL" id="JASPKY010000568">
    <property type="protein sequence ID" value="KAK9692762.1"/>
    <property type="molecule type" value="Genomic_DNA"/>
</dbReference>
<evidence type="ECO:0000256" key="2">
    <source>
        <dbReference type="ARBA" id="ARBA00004496"/>
    </source>
</evidence>
<dbReference type="InterPro" id="IPR007052">
    <property type="entry name" value="CS_dom"/>
</dbReference>
<dbReference type="InterPro" id="IPR037895">
    <property type="entry name" value="NUDCD1"/>
</dbReference>
<organism evidence="7 8">
    <name type="scientific">Popillia japonica</name>
    <name type="common">Japanese beetle</name>
    <dbReference type="NCBI Taxonomy" id="7064"/>
    <lineage>
        <taxon>Eukaryota</taxon>
        <taxon>Metazoa</taxon>
        <taxon>Ecdysozoa</taxon>
        <taxon>Arthropoda</taxon>
        <taxon>Hexapoda</taxon>
        <taxon>Insecta</taxon>
        <taxon>Pterygota</taxon>
        <taxon>Neoptera</taxon>
        <taxon>Endopterygota</taxon>
        <taxon>Coleoptera</taxon>
        <taxon>Polyphaga</taxon>
        <taxon>Scarabaeiformia</taxon>
        <taxon>Scarabaeidae</taxon>
        <taxon>Rutelinae</taxon>
        <taxon>Popillia</taxon>
    </lineage>
</organism>
<evidence type="ECO:0000256" key="4">
    <source>
        <dbReference type="ARBA" id="ARBA00022490"/>
    </source>
</evidence>
<keyword evidence="5" id="KW-0539">Nucleus</keyword>